<dbReference type="EMBL" id="REGN01008834">
    <property type="protein sequence ID" value="RNA02581.1"/>
    <property type="molecule type" value="Genomic_DNA"/>
</dbReference>
<dbReference type="AlphaFoldDB" id="A0A3M7PV13"/>
<reference evidence="1 2" key="1">
    <citation type="journal article" date="2018" name="Sci. Rep.">
        <title>Genomic signatures of local adaptation to the degree of environmental predictability in rotifers.</title>
        <authorList>
            <person name="Franch-Gras L."/>
            <person name="Hahn C."/>
            <person name="Garcia-Roger E.M."/>
            <person name="Carmona M.J."/>
            <person name="Serra M."/>
            <person name="Gomez A."/>
        </authorList>
    </citation>
    <scope>NUCLEOTIDE SEQUENCE [LARGE SCALE GENOMIC DNA]</scope>
    <source>
        <strain evidence="1">HYR1</strain>
    </source>
</reference>
<dbReference type="Proteomes" id="UP000276133">
    <property type="component" value="Unassembled WGS sequence"/>
</dbReference>
<gene>
    <name evidence="1" type="ORF">BpHYR1_031807</name>
</gene>
<keyword evidence="2" id="KW-1185">Reference proteome</keyword>
<dbReference type="OrthoDB" id="119028at2759"/>
<proteinExistence type="predicted"/>
<evidence type="ECO:0000313" key="1">
    <source>
        <dbReference type="EMBL" id="RNA02581.1"/>
    </source>
</evidence>
<name>A0A3M7PV13_BRAPC</name>
<sequence>MIFCSNISVSFDFFVLPVPAYIQRNTVIGHWLTKDEDYAFAFNALKKAVLEFHGVDFKPKYLVADAAQATSNGFGLALGFKPVRIMCWYHMKTKVEDALSKVTKNHRDQLLNEIVIMQQFMSKDVFE</sequence>
<accession>A0A3M7PV13</accession>
<protein>
    <recommendedName>
        <fullName evidence="3">MULE transposase domain-containing protein</fullName>
    </recommendedName>
</protein>
<evidence type="ECO:0008006" key="3">
    <source>
        <dbReference type="Google" id="ProtNLM"/>
    </source>
</evidence>
<comment type="caution">
    <text evidence="1">The sequence shown here is derived from an EMBL/GenBank/DDBJ whole genome shotgun (WGS) entry which is preliminary data.</text>
</comment>
<evidence type="ECO:0000313" key="2">
    <source>
        <dbReference type="Proteomes" id="UP000276133"/>
    </source>
</evidence>
<organism evidence="1 2">
    <name type="scientific">Brachionus plicatilis</name>
    <name type="common">Marine rotifer</name>
    <name type="synonym">Brachionus muelleri</name>
    <dbReference type="NCBI Taxonomy" id="10195"/>
    <lineage>
        <taxon>Eukaryota</taxon>
        <taxon>Metazoa</taxon>
        <taxon>Spiralia</taxon>
        <taxon>Gnathifera</taxon>
        <taxon>Rotifera</taxon>
        <taxon>Eurotatoria</taxon>
        <taxon>Monogononta</taxon>
        <taxon>Pseudotrocha</taxon>
        <taxon>Ploima</taxon>
        <taxon>Brachionidae</taxon>
        <taxon>Brachionus</taxon>
    </lineage>
</organism>